<protein>
    <submittedName>
        <fullName evidence="2">Uncharacterized protein</fullName>
    </submittedName>
</protein>
<evidence type="ECO:0000313" key="2">
    <source>
        <dbReference type="EMBL" id="WKA09207.1"/>
    </source>
</evidence>
<feature type="region of interest" description="Disordered" evidence="1">
    <location>
        <begin position="140"/>
        <end position="160"/>
    </location>
</feature>
<gene>
    <name evidence="2" type="ORF">VitviT2T_026876</name>
</gene>
<evidence type="ECO:0000313" key="3">
    <source>
        <dbReference type="Proteomes" id="UP001227230"/>
    </source>
</evidence>
<dbReference type="PANTHER" id="PTHR34222:SF99">
    <property type="entry name" value="PROTEIN, PUTATIVE-RELATED"/>
    <property type="match status" value="1"/>
</dbReference>
<sequence>MMEPIPPLTKERQRTINNGISPLSDSIVLSESNLTSANANTGNFASKGKRQRPQCTHCGLQGHSIHKCYKLHGYPPGYKPKLHNALGHAHTNQASILSNDSTPSESMLGNLSSTQCQQLIALLSSQLQCNSTALMESQPQESPSVSCFSGPYAKEDDWDG</sequence>
<proteinExistence type="predicted"/>
<keyword evidence="3" id="KW-1185">Reference proteome</keyword>
<dbReference type="Proteomes" id="UP001227230">
    <property type="component" value="Chromosome 18"/>
</dbReference>
<dbReference type="EMBL" id="CP126665">
    <property type="protein sequence ID" value="WKA09207.1"/>
    <property type="molecule type" value="Genomic_DNA"/>
</dbReference>
<organism evidence="2 3">
    <name type="scientific">Vitis vinifera</name>
    <name type="common">Grape</name>
    <dbReference type="NCBI Taxonomy" id="29760"/>
    <lineage>
        <taxon>Eukaryota</taxon>
        <taxon>Viridiplantae</taxon>
        <taxon>Streptophyta</taxon>
        <taxon>Embryophyta</taxon>
        <taxon>Tracheophyta</taxon>
        <taxon>Spermatophyta</taxon>
        <taxon>Magnoliopsida</taxon>
        <taxon>eudicotyledons</taxon>
        <taxon>Gunneridae</taxon>
        <taxon>Pentapetalae</taxon>
        <taxon>rosids</taxon>
        <taxon>Vitales</taxon>
        <taxon>Vitaceae</taxon>
        <taxon>Viteae</taxon>
        <taxon>Vitis</taxon>
    </lineage>
</organism>
<name>A0ABY9DP81_VITVI</name>
<dbReference type="PANTHER" id="PTHR34222">
    <property type="entry name" value="GAG_PRE-INTEGRS DOMAIN-CONTAINING PROTEIN"/>
    <property type="match status" value="1"/>
</dbReference>
<accession>A0ABY9DP81</accession>
<reference evidence="2 3" key="1">
    <citation type="journal article" date="2023" name="Hortic Res">
        <title>The complete reference genome for grapevine (Vitis vinifera L.) genetics and breeding.</title>
        <authorList>
            <person name="Shi X."/>
            <person name="Cao S."/>
            <person name="Wang X."/>
            <person name="Huang S."/>
            <person name="Wang Y."/>
            <person name="Liu Z."/>
            <person name="Liu W."/>
            <person name="Leng X."/>
            <person name="Peng Y."/>
            <person name="Wang N."/>
            <person name="Wang Y."/>
            <person name="Ma Z."/>
            <person name="Xu X."/>
            <person name="Zhang F."/>
            <person name="Xue H."/>
            <person name="Zhong H."/>
            <person name="Wang Y."/>
            <person name="Zhang K."/>
            <person name="Velt A."/>
            <person name="Avia K."/>
            <person name="Holtgrawe D."/>
            <person name="Grimplet J."/>
            <person name="Matus J.T."/>
            <person name="Ware D."/>
            <person name="Wu X."/>
            <person name="Wang H."/>
            <person name="Liu C."/>
            <person name="Fang Y."/>
            <person name="Rustenholz C."/>
            <person name="Cheng Z."/>
            <person name="Xiao H."/>
            <person name="Zhou Y."/>
        </authorList>
    </citation>
    <scope>NUCLEOTIDE SEQUENCE [LARGE SCALE GENOMIC DNA]</scope>
    <source>
        <strain evidence="3">cv. Pinot noir / PN40024</strain>
        <tissue evidence="2">Leaf</tissue>
    </source>
</reference>
<evidence type="ECO:0000256" key="1">
    <source>
        <dbReference type="SAM" id="MobiDB-lite"/>
    </source>
</evidence>